<accession>A0AAW1JJ65</accession>
<comment type="caution">
    <text evidence="2">The sequence shown here is derived from an EMBL/GenBank/DDBJ whole genome shotgun (WGS) entry which is preliminary data.</text>
</comment>
<evidence type="ECO:0000313" key="3">
    <source>
        <dbReference type="Proteomes" id="UP001458880"/>
    </source>
</evidence>
<keyword evidence="3" id="KW-1185">Reference proteome</keyword>
<protein>
    <submittedName>
        <fullName evidence="2">Uncharacterized protein</fullName>
    </submittedName>
</protein>
<reference evidence="2 3" key="1">
    <citation type="journal article" date="2024" name="BMC Genomics">
        <title>De novo assembly and annotation of Popillia japonica's genome with initial clues to its potential as an invasive pest.</title>
        <authorList>
            <person name="Cucini C."/>
            <person name="Boschi S."/>
            <person name="Funari R."/>
            <person name="Cardaioli E."/>
            <person name="Iannotti N."/>
            <person name="Marturano G."/>
            <person name="Paoli F."/>
            <person name="Bruttini M."/>
            <person name="Carapelli A."/>
            <person name="Frati F."/>
            <person name="Nardi F."/>
        </authorList>
    </citation>
    <scope>NUCLEOTIDE SEQUENCE [LARGE SCALE GENOMIC DNA]</scope>
    <source>
        <strain evidence="2">DMR45628</strain>
    </source>
</reference>
<proteinExistence type="predicted"/>
<name>A0AAW1JJ65_POPJA</name>
<gene>
    <name evidence="2" type="ORF">QE152_g29079</name>
</gene>
<dbReference type="EMBL" id="JASPKY010000363">
    <property type="protein sequence ID" value="KAK9703790.1"/>
    <property type="molecule type" value="Genomic_DNA"/>
</dbReference>
<evidence type="ECO:0000256" key="1">
    <source>
        <dbReference type="SAM" id="MobiDB-lite"/>
    </source>
</evidence>
<sequence>MDNTRAGTSYEGGDQESALRVESPPEVSTEQIAVHTVSEKTYEPNIQGNAQFQKLIDELNQLKSIIL</sequence>
<dbReference type="AlphaFoldDB" id="A0AAW1JJ65"/>
<dbReference type="Proteomes" id="UP001458880">
    <property type="component" value="Unassembled WGS sequence"/>
</dbReference>
<feature type="region of interest" description="Disordered" evidence="1">
    <location>
        <begin position="1"/>
        <end position="28"/>
    </location>
</feature>
<organism evidence="2 3">
    <name type="scientific">Popillia japonica</name>
    <name type="common">Japanese beetle</name>
    <dbReference type="NCBI Taxonomy" id="7064"/>
    <lineage>
        <taxon>Eukaryota</taxon>
        <taxon>Metazoa</taxon>
        <taxon>Ecdysozoa</taxon>
        <taxon>Arthropoda</taxon>
        <taxon>Hexapoda</taxon>
        <taxon>Insecta</taxon>
        <taxon>Pterygota</taxon>
        <taxon>Neoptera</taxon>
        <taxon>Endopterygota</taxon>
        <taxon>Coleoptera</taxon>
        <taxon>Polyphaga</taxon>
        <taxon>Scarabaeiformia</taxon>
        <taxon>Scarabaeidae</taxon>
        <taxon>Rutelinae</taxon>
        <taxon>Popillia</taxon>
    </lineage>
</organism>
<evidence type="ECO:0000313" key="2">
    <source>
        <dbReference type="EMBL" id="KAK9703790.1"/>
    </source>
</evidence>